<reference evidence="2 4" key="1">
    <citation type="journal article" date="2020" name="Stud. Mycol.">
        <title>101 Dothideomycetes genomes: a test case for predicting lifestyles and emergence of pathogens.</title>
        <authorList>
            <person name="Haridas S."/>
            <person name="Albert R."/>
            <person name="Binder M."/>
            <person name="Bloem J."/>
            <person name="Labutti K."/>
            <person name="Salamov A."/>
            <person name="Andreopoulos B."/>
            <person name="Baker S."/>
            <person name="Barry K."/>
            <person name="Bills G."/>
            <person name="Bluhm B."/>
            <person name="Cannon C."/>
            <person name="Castanera R."/>
            <person name="Culley D."/>
            <person name="Daum C."/>
            <person name="Ezra D."/>
            <person name="Gonzalez J."/>
            <person name="Henrissat B."/>
            <person name="Kuo A."/>
            <person name="Liang C."/>
            <person name="Lipzen A."/>
            <person name="Lutzoni F."/>
            <person name="Magnuson J."/>
            <person name="Mondo S."/>
            <person name="Nolan M."/>
            <person name="Ohm R."/>
            <person name="Pangilinan J."/>
            <person name="Park H.-J."/>
            <person name="Ramirez L."/>
            <person name="Alfaro M."/>
            <person name="Sun H."/>
            <person name="Tritt A."/>
            <person name="Yoshinaga Y."/>
            <person name="Zwiers L.-H."/>
            <person name="Turgeon B."/>
            <person name="Goodwin S."/>
            <person name="Spatafora J."/>
            <person name="Crous P."/>
            <person name="Grigoriev I."/>
        </authorList>
    </citation>
    <scope>NUCLEOTIDE SEQUENCE</scope>
    <source>
        <strain evidence="2 4">CBS 304.34</strain>
    </source>
</reference>
<sequence>MPKEKEETSILAQEKLGRNFIEETVTSYELEYQIQLVETRRIEQQVEQELRRQEDNRRYQKAELEKKRGLMEARIGERASTLGITCRGDPVRRNPIERINHIETNSRGERIVSGNTSRVAINGEVANAGRWSSYEDAIRPLGKRATRALTYWNASGGRGPGTGI</sequence>
<dbReference type="GeneID" id="54462487"/>
<keyword evidence="1" id="KW-0175">Coiled coil</keyword>
<dbReference type="EMBL" id="MU003692">
    <property type="protein sequence ID" value="KAF2816766.1"/>
    <property type="molecule type" value="Genomic_DNA"/>
</dbReference>
<reference evidence="4" key="2">
    <citation type="submission" date="2020-04" db="EMBL/GenBank/DDBJ databases">
        <authorList>
            <consortium name="NCBI Genome Project"/>
        </authorList>
    </citation>
    <scope>NUCLEOTIDE SEQUENCE</scope>
    <source>
        <strain evidence="4">CBS 304.34</strain>
    </source>
</reference>
<dbReference type="Proteomes" id="UP000504636">
    <property type="component" value="Unplaced"/>
</dbReference>
<reference evidence="4" key="3">
    <citation type="submission" date="2025-04" db="UniProtKB">
        <authorList>
            <consortium name="RefSeq"/>
        </authorList>
    </citation>
    <scope>IDENTIFICATION</scope>
    <source>
        <strain evidence="4">CBS 304.34</strain>
    </source>
</reference>
<protein>
    <submittedName>
        <fullName evidence="2 4">Uncharacterized protein</fullName>
    </submittedName>
</protein>
<dbReference type="RefSeq" id="XP_033583730.1">
    <property type="nucleotide sequence ID" value="XM_033721594.1"/>
</dbReference>
<name>A0A6A6Z6P8_9PEZI</name>
<proteinExistence type="predicted"/>
<keyword evidence="3" id="KW-1185">Reference proteome</keyword>
<accession>A0A6A6Z6P8</accession>
<evidence type="ECO:0000256" key="1">
    <source>
        <dbReference type="SAM" id="Coils"/>
    </source>
</evidence>
<gene>
    <name evidence="2 4" type="ORF">BDZ99DRAFT_469866</name>
</gene>
<dbReference type="AlphaFoldDB" id="A0A6A6Z6P8"/>
<evidence type="ECO:0000313" key="3">
    <source>
        <dbReference type="Proteomes" id="UP000504636"/>
    </source>
</evidence>
<evidence type="ECO:0000313" key="2">
    <source>
        <dbReference type="EMBL" id="KAF2816766.1"/>
    </source>
</evidence>
<organism evidence="2">
    <name type="scientific">Mytilinidion resinicola</name>
    <dbReference type="NCBI Taxonomy" id="574789"/>
    <lineage>
        <taxon>Eukaryota</taxon>
        <taxon>Fungi</taxon>
        <taxon>Dikarya</taxon>
        <taxon>Ascomycota</taxon>
        <taxon>Pezizomycotina</taxon>
        <taxon>Dothideomycetes</taxon>
        <taxon>Pleosporomycetidae</taxon>
        <taxon>Mytilinidiales</taxon>
        <taxon>Mytilinidiaceae</taxon>
        <taxon>Mytilinidion</taxon>
    </lineage>
</organism>
<feature type="coiled-coil region" evidence="1">
    <location>
        <begin position="36"/>
        <end position="63"/>
    </location>
</feature>
<evidence type="ECO:0000313" key="4">
    <source>
        <dbReference type="RefSeq" id="XP_033583730.1"/>
    </source>
</evidence>